<evidence type="ECO:0000313" key="2">
    <source>
        <dbReference type="EMBL" id="KAK9807653.1"/>
    </source>
</evidence>
<reference evidence="2 3" key="1">
    <citation type="journal article" date="2024" name="Nat. Commun.">
        <title>Phylogenomics reveals the evolutionary origins of lichenization in chlorophyte algae.</title>
        <authorList>
            <person name="Puginier C."/>
            <person name="Libourel C."/>
            <person name="Otte J."/>
            <person name="Skaloud P."/>
            <person name="Haon M."/>
            <person name="Grisel S."/>
            <person name="Petersen M."/>
            <person name="Berrin J.G."/>
            <person name="Delaux P.M."/>
            <person name="Dal Grande F."/>
            <person name="Keller J."/>
        </authorList>
    </citation>
    <scope>NUCLEOTIDE SEQUENCE [LARGE SCALE GENOMIC DNA]</scope>
    <source>
        <strain evidence="2 3">SAG 2043</strain>
    </source>
</reference>
<dbReference type="InterPro" id="IPR052641">
    <property type="entry name" value="AKAP7_isoform_gamma"/>
</dbReference>
<dbReference type="SUPFAM" id="SSF55144">
    <property type="entry name" value="LigT-like"/>
    <property type="match status" value="1"/>
</dbReference>
<protein>
    <recommendedName>
        <fullName evidence="1">A-kinase anchor protein 7-like phosphoesterase domain-containing protein</fullName>
    </recommendedName>
</protein>
<dbReference type="Gene3D" id="3.90.1140.10">
    <property type="entry name" value="Cyclic phosphodiesterase"/>
    <property type="match status" value="1"/>
</dbReference>
<dbReference type="PANTHER" id="PTHR15934:SF2">
    <property type="entry name" value="A-KINASE ANCHOR PROTEIN 7-LIKE PHOSPHOESTERASE DOMAIN-CONTAINING PROTEIN"/>
    <property type="match status" value="1"/>
</dbReference>
<accession>A0AAW1PHJ4</accession>
<dbReference type="InterPro" id="IPR019510">
    <property type="entry name" value="AKAP7-like_phosphoesterase"/>
</dbReference>
<keyword evidence="3" id="KW-1185">Reference proteome</keyword>
<sequence>MRPTHFLALRLSDKAGVAEAIRTVHAELAQHNPLWGSAVVDAEKAHFTLLTMSLATPEDEERALQHMASLSYLGGLTVQLAGLNTLNQGKMLFVEVDLGRSQLVEFAKSVRNHFRAAGWKPDQKFLPHVTVAKASKLNKSLQLQMPPFDLTILPAVAVPPVWIGEMHLCKMSSEIKKSNKGF</sequence>
<proteinExistence type="predicted"/>
<comment type="caution">
    <text evidence="2">The sequence shown here is derived from an EMBL/GenBank/DDBJ whole genome shotgun (WGS) entry which is preliminary data.</text>
</comment>
<dbReference type="EMBL" id="JALJOR010000012">
    <property type="protein sequence ID" value="KAK9807653.1"/>
    <property type="molecule type" value="Genomic_DNA"/>
</dbReference>
<dbReference type="Pfam" id="PF10469">
    <property type="entry name" value="AKAP7_NLS"/>
    <property type="match status" value="1"/>
</dbReference>
<dbReference type="PANTHER" id="PTHR15934">
    <property type="entry name" value="RNA 2',3'-CYCLIC PHOSPHODIESTERASE"/>
    <property type="match status" value="1"/>
</dbReference>
<dbReference type="InterPro" id="IPR009097">
    <property type="entry name" value="Cyclic_Pdiesterase"/>
</dbReference>
<dbReference type="GO" id="GO:0010738">
    <property type="term" value="P:regulation of protein kinase A signaling"/>
    <property type="evidence" value="ECO:0007669"/>
    <property type="project" value="TreeGrafter"/>
</dbReference>
<name>A0AAW1PHJ4_9CHLO</name>
<dbReference type="GO" id="GO:0034237">
    <property type="term" value="F:protein kinase A regulatory subunit binding"/>
    <property type="evidence" value="ECO:0007669"/>
    <property type="project" value="TreeGrafter"/>
</dbReference>
<dbReference type="GO" id="GO:0005829">
    <property type="term" value="C:cytosol"/>
    <property type="evidence" value="ECO:0007669"/>
    <property type="project" value="TreeGrafter"/>
</dbReference>
<dbReference type="Proteomes" id="UP001489004">
    <property type="component" value="Unassembled WGS sequence"/>
</dbReference>
<gene>
    <name evidence="2" type="ORF">WJX72_005449</name>
</gene>
<evidence type="ECO:0000259" key="1">
    <source>
        <dbReference type="Pfam" id="PF10469"/>
    </source>
</evidence>
<evidence type="ECO:0000313" key="3">
    <source>
        <dbReference type="Proteomes" id="UP001489004"/>
    </source>
</evidence>
<dbReference type="AlphaFoldDB" id="A0AAW1PHJ4"/>
<feature type="domain" description="A-kinase anchor protein 7-like phosphoesterase" evidence="1">
    <location>
        <begin position="3"/>
        <end position="149"/>
    </location>
</feature>
<organism evidence="2 3">
    <name type="scientific">[Myrmecia] bisecta</name>
    <dbReference type="NCBI Taxonomy" id="41462"/>
    <lineage>
        <taxon>Eukaryota</taxon>
        <taxon>Viridiplantae</taxon>
        <taxon>Chlorophyta</taxon>
        <taxon>core chlorophytes</taxon>
        <taxon>Trebouxiophyceae</taxon>
        <taxon>Trebouxiales</taxon>
        <taxon>Trebouxiaceae</taxon>
        <taxon>Myrmecia</taxon>
    </lineage>
</organism>